<protein>
    <recommendedName>
        <fullName evidence="3">MarR family transcriptional regulator</fullName>
    </recommendedName>
</protein>
<name>A0A7W5C1C2_9GAMM</name>
<dbReference type="AlphaFoldDB" id="A0A7W5C1C2"/>
<organism evidence="1 2">
    <name type="scientific">Halomonas organivorans</name>
    <dbReference type="NCBI Taxonomy" id="257772"/>
    <lineage>
        <taxon>Bacteria</taxon>
        <taxon>Pseudomonadati</taxon>
        <taxon>Pseudomonadota</taxon>
        <taxon>Gammaproteobacteria</taxon>
        <taxon>Oceanospirillales</taxon>
        <taxon>Halomonadaceae</taxon>
        <taxon>Halomonas</taxon>
    </lineage>
</organism>
<gene>
    <name evidence="1" type="ORF">FHR96_003703</name>
</gene>
<evidence type="ECO:0000313" key="2">
    <source>
        <dbReference type="Proteomes" id="UP000525987"/>
    </source>
</evidence>
<dbReference type="Proteomes" id="UP000525987">
    <property type="component" value="Unassembled WGS sequence"/>
</dbReference>
<dbReference type="SUPFAM" id="SSF46785">
    <property type="entry name" value="Winged helix' DNA-binding domain"/>
    <property type="match status" value="1"/>
</dbReference>
<accession>A0A7W5C1C2</accession>
<dbReference type="EMBL" id="JACHXM010000027">
    <property type="protein sequence ID" value="MBB3142801.1"/>
    <property type="molecule type" value="Genomic_DNA"/>
</dbReference>
<dbReference type="RefSeq" id="WP_183389161.1">
    <property type="nucleotide sequence ID" value="NZ_JACHXM010000027.1"/>
</dbReference>
<keyword evidence="2" id="KW-1185">Reference proteome</keyword>
<dbReference type="InterPro" id="IPR036390">
    <property type="entry name" value="WH_DNA-bd_sf"/>
</dbReference>
<evidence type="ECO:0000313" key="1">
    <source>
        <dbReference type="EMBL" id="MBB3142801.1"/>
    </source>
</evidence>
<evidence type="ECO:0008006" key="3">
    <source>
        <dbReference type="Google" id="ProtNLM"/>
    </source>
</evidence>
<sequence>MPDTTITLDRAILLTLARAGGPDTGLTVNHLWRRLTNACGAGPSWRMVANTVTRLHRGGYIETLVDEQIGEDCHPLFSLTAAGRALALQSQQLRPQGLKEFLDGERA</sequence>
<comment type="caution">
    <text evidence="1">The sequence shown here is derived from an EMBL/GenBank/DDBJ whole genome shotgun (WGS) entry which is preliminary data.</text>
</comment>
<reference evidence="1 2" key="1">
    <citation type="submission" date="2020-08" db="EMBL/GenBank/DDBJ databases">
        <title>Genomic Encyclopedia of Type Strains, Phase III (KMG-III): the genomes of soil and plant-associated and newly described type strains.</title>
        <authorList>
            <person name="Whitman W."/>
        </authorList>
    </citation>
    <scope>NUCLEOTIDE SEQUENCE [LARGE SCALE GENOMIC DNA]</scope>
    <source>
        <strain evidence="1 2">CECT 5995</strain>
    </source>
</reference>
<proteinExistence type="predicted"/>